<dbReference type="GO" id="GO:0006508">
    <property type="term" value="P:proteolysis"/>
    <property type="evidence" value="ECO:0007669"/>
    <property type="project" value="UniProtKB-KW"/>
</dbReference>
<name>A0A411E9L8_9FLAO</name>
<feature type="domain" description="PDZ" evidence="3">
    <location>
        <begin position="268"/>
        <end position="359"/>
    </location>
</feature>
<evidence type="ECO:0000256" key="2">
    <source>
        <dbReference type="ARBA" id="ARBA00022801"/>
    </source>
</evidence>
<dbReference type="EMBL" id="CP035544">
    <property type="protein sequence ID" value="QBA64392.1"/>
    <property type="molecule type" value="Genomic_DNA"/>
</dbReference>
<dbReference type="SUPFAM" id="SSF50156">
    <property type="entry name" value="PDZ domain-like"/>
    <property type="match status" value="2"/>
</dbReference>
<dbReference type="Gene3D" id="2.40.10.120">
    <property type="match status" value="1"/>
</dbReference>
<keyword evidence="5" id="KW-1185">Reference proteome</keyword>
<evidence type="ECO:0000313" key="5">
    <source>
        <dbReference type="Proteomes" id="UP000290889"/>
    </source>
</evidence>
<dbReference type="OrthoDB" id="9758917at2"/>
<dbReference type="PRINTS" id="PR00834">
    <property type="entry name" value="PROTEASES2C"/>
</dbReference>
<dbReference type="Gene3D" id="2.30.42.10">
    <property type="match status" value="1"/>
</dbReference>
<dbReference type="SUPFAM" id="SSF50494">
    <property type="entry name" value="Trypsin-like serine proteases"/>
    <property type="match status" value="1"/>
</dbReference>
<dbReference type="PROSITE" id="PS50106">
    <property type="entry name" value="PDZ"/>
    <property type="match status" value="1"/>
</dbReference>
<dbReference type="SMART" id="SM00228">
    <property type="entry name" value="PDZ"/>
    <property type="match status" value="1"/>
</dbReference>
<proteinExistence type="predicted"/>
<dbReference type="InterPro" id="IPR051201">
    <property type="entry name" value="Chloro_Bact_Ser_Proteases"/>
</dbReference>
<organism evidence="4 5">
    <name type="scientific">Muriicola soli</name>
    <dbReference type="NCBI Taxonomy" id="2507538"/>
    <lineage>
        <taxon>Bacteria</taxon>
        <taxon>Pseudomonadati</taxon>
        <taxon>Bacteroidota</taxon>
        <taxon>Flavobacteriia</taxon>
        <taxon>Flavobacteriales</taxon>
        <taxon>Flavobacteriaceae</taxon>
        <taxon>Muriicola</taxon>
    </lineage>
</organism>
<dbReference type="KEGG" id="mur:EQY75_07535"/>
<gene>
    <name evidence="4" type="ORF">EQY75_07535</name>
</gene>
<sequence>MRRFTSLLMVAIFGGAITLGGYKLFIEKDNSNMAFTDSGMPVVRTSTTPTSAASAGIDAVDFTTAAENTVNAVVHVKNLTLSKAPGFFDFFYGSESRQIPQVGTGSGVIISPDGYIVTNNHVIAKSKELKVTLNNNKTYDAELIGTDPNSDIALIKIEANKPLPYLAFGDSDNTKVGEWVLAVGNPFNLTSTVTAGIVSAKARALGSSEQSFIQTDAAVNPGNSGGALVNTNGDLIGINTAITSQTGSYVGYSFAVPSNIAKKIIEDILEYGNVQKGMLGISAPNINTPYAIENGLNEIEGVYVGKVEEESGADDAGLQNGDIIKQIDDIKIRRFADLTGYISTKRPGDEVRVTVKRDDDIMVLPVTLKERQSLIVPVMGLVVKNLTERDKKAFKIEEGVKITGIPETYRRDGLELEGSVILEIDGEPINDIQDARIEFGKITRYGKTVITLLNKDGERERVIFQ</sequence>
<dbReference type="Proteomes" id="UP000290889">
    <property type="component" value="Chromosome"/>
</dbReference>
<accession>A0A411E9L8</accession>
<dbReference type="PANTHER" id="PTHR43343:SF3">
    <property type="entry name" value="PROTEASE DO-LIKE 8, CHLOROPLASTIC"/>
    <property type="match status" value="1"/>
</dbReference>
<dbReference type="PANTHER" id="PTHR43343">
    <property type="entry name" value="PEPTIDASE S12"/>
    <property type="match status" value="1"/>
</dbReference>
<dbReference type="Pfam" id="PF13180">
    <property type="entry name" value="PDZ_2"/>
    <property type="match status" value="1"/>
</dbReference>
<evidence type="ECO:0000259" key="3">
    <source>
        <dbReference type="PROSITE" id="PS50106"/>
    </source>
</evidence>
<dbReference type="InterPro" id="IPR036034">
    <property type="entry name" value="PDZ_sf"/>
</dbReference>
<dbReference type="InterPro" id="IPR009003">
    <property type="entry name" value="Peptidase_S1_PA"/>
</dbReference>
<evidence type="ECO:0000313" key="4">
    <source>
        <dbReference type="EMBL" id="QBA64392.1"/>
    </source>
</evidence>
<dbReference type="InterPro" id="IPR001478">
    <property type="entry name" value="PDZ"/>
</dbReference>
<dbReference type="Pfam" id="PF13365">
    <property type="entry name" value="Trypsin_2"/>
    <property type="match status" value="1"/>
</dbReference>
<dbReference type="RefSeq" id="WP_129604487.1">
    <property type="nucleotide sequence ID" value="NZ_CP035544.1"/>
</dbReference>
<dbReference type="GO" id="GO:0004252">
    <property type="term" value="F:serine-type endopeptidase activity"/>
    <property type="evidence" value="ECO:0007669"/>
    <property type="project" value="InterPro"/>
</dbReference>
<dbReference type="AlphaFoldDB" id="A0A411E9L8"/>
<protein>
    <submittedName>
        <fullName evidence="4">PDZ domain-containing protein</fullName>
    </submittedName>
</protein>
<keyword evidence="1" id="KW-0645">Protease</keyword>
<keyword evidence="2" id="KW-0378">Hydrolase</keyword>
<dbReference type="InterPro" id="IPR001940">
    <property type="entry name" value="Peptidase_S1C"/>
</dbReference>
<reference evidence="4 5" key="1">
    <citation type="submission" date="2019-01" db="EMBL/GenBank/DDBJ databases">
        <title>Muriicola soli sp. nov., isolated from soil.</title>
        <authorList>
            <person name="Kang H.J."/>
            <person name="Kim S.B."/>
        </authorList>
    </citation>
    <scope>NUCLEOTIDE SEQUENCE [LARGE SCALE GENOMIC DNA]</scope>
    <source>
        <strain evidence="4 5">MMS17-SY002</strain>
    </source>
</reference>
<evidence type="ECO:0000256" key="1">
    <source>
        <dbReference type="ARBA" id="ARBA00022670"/>
    </source>
</evidence>